<evidence type="ECO:0000313" key="3">
    <source>
        <dbReference type="Proteomes" id="UP001597156"/>
    </source>
</evidence>
<dbReference type="Pfam" id="PF13630">
    <property type="entry name" value="SdpI"/>
    <property type="match status" value="1"/>
</dbReference>
<feature type="transmembrane region" description="Helical" evidence="1">
    <location>
        <begin position="6"/>
        <end position="30"/>
    </location>
</feature>
<name>A0ABW3PQR3_9LACO</name>
<keyword evidence="1" id="KW-1133">Transmembrane helix</keyword>
<keyword evidence="1" id="KW-0812">Transmembrane</keyword>
<comment type="caution">
    <text evidence="2">The sequence shown here is derived from an EMBL/GenBank/DDBJ whole genome shotgun (WGS) entry which is preliminary data.</text>
</comment>
<dbReference type="RefSeq" id="WP_121978636.1">
    <property type="nucleotide sequence ID" value="NZ_JBHTLH010000044.1"/>
</dbReference>
<dbReference type="EMBL" id="JBHTLH010000044">
    <property type="protein sequence ID" value="MFD1126413.1"/>
    <property type="molecule type" value="Genomic_DNA"/>
</dbReference>
<sequence length="96" mass="11504">MQVIFLFLLIIFAVDYLFFRFDSAQVQFFVGFRTPSAYKSKENWEHAQKIGYELMFFFCVLFAILNYFILIPNWLDSSFVAFITVIVLVTIEYKLR</sequence>
<evidence type="ECO:0000256" key="1">
    <source>
        <dbReference type="SAM" id="Phobius"/>
    </source>
</evidence>
<proteinExistence type="predicted"/>
<accession>A0ABW3PQR3</accession>
<keyword evidence="1" id="KW-0472">Membrane</keyword>
<dbReference type="Proteomes" id="UP001597156">
    <property type="component" value="Unassembled WGS sequence"/>
</dbReference>
<feature type="transmembrane region" description="Helical" evidence="1">
    <location>
        <begin position="77"/>
        <end position="95"/>
    </location>
</feature>
<reference evidence="3" key="1">
    <citation type="journal article" date="2019" name="Int. J. Syst. Evol. Microbiol.">
        <title>The Global Catalogue of Microorganisms (GCM) 10K type strain sequencing project: providing services to taxonomists for standard genome sequencing and annotation.</title>
        <authorList>
            <consortium name="The Broad Institute Genomics Platform"/>
            <consortium name="The Broad Institute Genome Sequencing Center for Infectious Disease"/>
            <person name="Wu L."/>
            <person name="Ma J."/>
        </authorList>
    </citation>
    <scope>NUCLEOTIDE SEQUENCE [LARGE SCALE GENOMIC DNA]</scope>
    <source>
        <strain evidence="3">CCUG 71848</strain>
    </source>
</reference>
<keyword evidence="3" id="KW-1185">Reference proteome</keyword>
<dbReference type="InterPro" id="IPR025962">
    <property type="entry name" value="SdpI/YhfL"/>
</dbReference>
<feature type="transmembrane region" description="Helical" evidence="1">
    <location>
        <begin position="50"/>
        <end position="71"/>
    </location>
</feature>
<gene>
    <name evidence="2" type="ORF">ACFQ22_13790</name>
</gene>
<protein>
    <submittedName>
        <fullName evidence="2">SdpI family protein</fullName>
    </submittedName>
</protein>
<evidence type="ECO:0000313" key="2">
    <source>
        <dbReference type="EMBL" id="MFD1126413.1"/>
    </source>
</evidence>
<organism evidence="2 3">
    <name type="scientific">Lentilactobacillus raoultii</name>
    <dbReference type="NCBI Taxonomy" id="1987503"/>
    <lineage>
        <taxon>Bacteria</taxon>
        <taxon>Bacillati</taxon>
        <taxon>Bacillota</taxon>
        <taxon>Bacilli</taxon>
        <taxon>Lactobacillales</taxon>
        <taxon>Lactobacillaceae</taxon>
        <taxon>Lentilactobacillus</taxon>
    </lineage>
</organism>